<gene>
    <name evidence="2" type="ORF">ABM479_05735</name>
</gene>
<dbReference type="EMBL" id="CP157960">
    <property type="protein sequence ID" value="XBT93961.1"/>
    <property type="molecule type" value="Genomic_DNA"/>
</dbReference>
<dbReference type="InterPro" id="IPR040836">
    <property type="entry name" value="SAVED"/>
</dbReference>
<sequence>MTDKQPAPTLTDSKGMGGVIAQDGFEYQIWDGLARLPAWLMNPAFEGMIFEGLEDLEVRFFAPLALHGSVIDRHQAKSGVLKPADIKEIVEGFLHYQKSYPDTARTHILVTPQIPATLAYMANDRDRVRKARPFYDPFVDLKAAFDAKFRSDVLAFYPDPLGGFVVDFVDFEERNIPDEKAARSLFDSAFHEAFPTLDLKVSQVRKVFDDLLALAKANHNIGSFLTRKILVQCIENAMGESLPLPPPALHVLSDRKESNSSMLELDAAAFSAGAGSTADWNEGLLKPLRRTATWFKQQGASRLTLQGSYRLSAGFALGWSFRAATGFDIDIVTRDGVWATDDRPEPGASYPQWDVSDPQVAADVLTVSIGILRDPYGDLVASGIPAEETQRFHLSVPVTSAKQMQALVGQVKARVAGLAAKQQLKQIRLYYAGPAQFAVALGHRWNSMPETVLHEFNAVTREYVATLTLS</sequence>
<reference evidence="2" key="1">
    <citation type="submission" date="2024-06" db="EMBL/GenBank/DDBJ databases">
        <authorList>
            <person name="Li T."/>
            <person name="Gao R."/>
        </authorList>
    </citation>
    <scope>NUCLEOTIDE SEQUENCE</scope>
    <source>
        <strain evidence="2">ZPR3</strain>
    </source>
</reference>
<evidence type="ECO:0000313" key="2">
    <source>
        <dbReference type="EMBL" id="XBT93961.1"/>
    </source>
</evidence>
<dbReference type="AlphaFoldDB" id="A0AAU7RUX7"/>
<dbReference type="RefSeq" id="WP_349958091.1">
    <property type="nucleotide sequence ID" value="NZ_CP157960.1"/>
</dbReference>
<protein>
    <submittedName>
        <fullName evidence="2">SAVED domain-containing protein</fullName>
    </submittedName>
</protein>
<dbReference type="Pfam" id="PF18145">
    <property type="entry name" value="SAVED"/>
    <property type="match status" value="1"/>
</dbReference>
<name>A0AAU7RUX7_9HYPH</name>
<proteinExistence type="predicted"/>
<evidence type="ECO:0000259" key="1">
    <source>
        <dbReference type="Pfam" id="PF18145"/>
    </source>
</evidence>
<organism evidence="2">
    <name type="scientific">Rhizobium sp. ZPR3</name>
    <dbReference type="NCBI Taxonomy" id="3158967"/>
    <lineage>
        <taxon>Bacteria</taxon>
        <taxon>Pseudomonadati</taxon>
        <taxon>Pseudomonadota</taxon>
        <taxon>Alphaproteobacteria</taxon>
        <taxon>Hyphomicrobiales</taxon>
        <taxon>Rhizobiaceae</taxon>
        <taxon>Rhizobium/Agrobacterium group</taxon>
        <taxon>Rhizobium</taxon>
    </lineage>
</organism>
<dbReference type="NCBIfam" id="NF033611">
    <property type="entry name" value="SAVED"/>
    <property type="match status" value="1"/>
</dbReference>
<accession>A0AAU7RUX7</accession>
<feature type="domain" description="SMODS-associated and fused to various effectors" evidence="1">
    <location>
        <begin position="294"/>
        <end position="469"/>
    </location>
</feature>